<evidence type="ECO:0000313" key="6">
    <source>
        <dbReference type="Proteomes" id="UP000230750"/>
    </source>
</evidence>
<keyword evidence="2" id="KW-0812">Transmembrane</keyword>
<dbReference type="Proteomes" id="UP000230750">
    <property type="component" value="Unassembled WGS sequence"/>
</dbReference>
<reference evidence="5 6" key="1">
    <citation type="journal article" date="2017" name="PLoS Biol.">
        <title>The sea cucumber genome provides insights into morphological evolution and visceral regeneration.</title>
        <authorList>
            <person name="Zhang X."/>
            <person name="Sun L."/>
            <person name="Yuan J."/>
            <person name="Sun Y."/>
            <person name="Gao Y."/>
            <person name="Zhang L."/>
            <person name="Li S."/>
            <person name="Dai H."/>
            <person name="Hamel J.F."/>
            <person name="Liu C."/>
            <person name="Yu Y."/>
            <person name="Liu S."/>
            <person name="Lin W."/>
            <person name="Guo K."/>
            <person name="Jin S."/>
            <person name="Xu P."/>
            <person name="Storey K.B."/>
            <person name="Huan P."/>
            <person name="Zhang T."/>
            <person name="Zhou Y."/>
            <person name="Zhang J."/>
            <person name="Lin C."/>
            <person name="Li X."/>
            <person name="Xing L."/>
            <person name="Huo D."/>
            <person name="Sun M."/>
            <person name="Wang L."/>
            <person name="Mercier A."/>
            <person name="Li F."/>
            <person name="Yang H."/>
            <person name="Xiang J."/>
        </authorList>
    </citation>
    <scope>NUCLEOTIDE SEQUENCE [LARGE SCALE GENOMIC DNA]</scope>
    <source>
        <strain evidence="5">Shaxun</strain>
        <tissue evidence="5">Muscle</tissue>
    </source>
</reference>
<feature type="domain" description="Ig-like" evidence="4">
    <location>
        <begin position="23"/>
        <end position="135"/>
    </location>
</feature>
<feature type="chain" id="PRO_5013802394" description="Ig-like domain-containing protein" evidence="3">
    <location>
        <begin position="23"/>
        <end position="557"/>
    </location>
</feature>
<proteinExistence type="predicted"/>
<organism evidence="5 6">
    <name type="scientific">Stichopus japonicus</name>
    <name type="common">Sea cucumber</name>
    <dbReference type="NCBI Taxonomy" id="307972"/>
    <lineage>
        <taxon>Eukaryota</taxon>
        <taxon>Metazoa</taxon>
        <taxon>Echinodermata</taxon>
        <taxon>Eleutherozoa</taxon>
        <taxon>Echinozoa</taxon>
        <taxon>Holothuroidea</taxon>
        <taxon>Aspidochirotacea</taxon>
        <taxon>Aspidochirotida</taxon>
        <taxon>Stichopodidae</taxon>
        <taxon>Apostichopus</taxon>
    </lineage>
</organism>
<feature type="signal peptide" evidence="3">
    <location>
        <begin position="1"/>
        <end position="22"/>
    </location>
</feature>
<name>A0A2G8LDY9_STIJA</name>
<dbReference type="AlphaFoldDB" id="A0A2G8LDY9"/>
<dbReference type="InterPro" id="IPR036179">
    <property type="entry name" value="Ig-like_dom_sf"/>
</dbReference>
<evidence type="ECO:0000256" key="2">
    <source>
        <dbReference type="SAM" id="Phobius"/>
    </source>
</evidence>
<evidence type="ECO:0000256" key="1">
    <source>
        <dbReference type="SAM" id="MobiDB-lite"/>
    </source>
</evidence>
<feature type="compositionally biased region" description="Low complexity" evidence="1">
    <location>
        <begin position="410"/>
        <end position="423"/>
    </location>
</feature>
<gene>
    <name evidence="5" type="ORF">BSL78_04646</name>
</gene>
<dbReference type="InterPro" id="IPR003599">
    <property type="entry name" value="Ig_sub"/>
</dbReference>
<feature type="compositionally biased region" description="Basic and acidic residues" evidence="1">
    <location>
        <begin position="393"/>
        <end position="409"/>
    </location>
</feature>
<accession>A0A2G8LDY9</accession>
<dbReference type="Gene3D" id="2.60.40.10">
    <property type="entry name" value="Immunoglobulins"/>
    <property type="match status" value="1"/>
</dbReference>
<protein>
    <recommendedName>
        <fullName evidence="4">Ig-like domain-containing protein</fullName>
    </recommendedName>
</protein>
<dbReference type="InterPro" id="IPR007110">
    <property type="entry name" value="Ig-like_dom"/>
</dbReference>
<sequence length="557" mass="60442">MASIRHVCIGLCLLSLLYSVTAATVVNNEPQKEVLEGFNVTISCVVEDIFNPSSMTFHWTVPGIIGRTVQASDGIPDGQYLVTSDLPEPRGDIGTVTGTSTLTVFGANDTTDGTYICQLFDNDNTVVATSETELSVITFDKTTDSACWVEPSKIALEGSKVTFRCATRNQGDLSELDLAVGSTRLDGVKTVVSGTTFVSQTISVPLDLDQKDVSCVDGISGDVLCSSSVSLMFHPRVTVVPDGEIVYDSDARFNCTATDGRWRFYLPMVFDAGINLTCEVTNAVGTGRNDPYTIEGREPRSVASTVGPILLAVIFLIIIIVLIIFFIWRRGQKRMVRSISTRRKMIAKDNRNTSELPTLQGSDYTGHGSFVAVSPMDLEAMGYGPDITSNKSNKVEPNDRDSGVGDDGIRPIPRRGSVSSSVGKVNYGYEQDTQSQSDMNFESADAPVDPYEQKRCQQELQYCFKVPSISHDKYLEHAISTGGDMIALKSYSYEVNPNFNSYRKSQIFDVVTIPTSDNENGDDSDTEIRTIASDSGGSDDESVGKPSASGHIESTTL</sequence>
<evidence type="ECO:0000259" key="4">
    <source>
        <dbReference type="PROSITE" id="PS50835"/>
    </source>
</evidence>
<feature type="region of interest" description="Disordered" evidence="1">
    <location>
        <begin position="382"/>
        <end position="450"/>
    </location>
</feature>
<keyword evidence="6" id="KW-1185">Reference proteome</keyword>
<dbReference type="PROSITE" id="PS50835">
    <property type="entry name" value="IG_LIKE"/>
    <property type="match status" value="1"/>
</dbReference>
<feature type="region of interest" description="Disordered" evidence="1">
    <location>
        <begin position="515"/>
        <end position="557"/>
    </location>
</feature>
<keyword evidence="2" id="KW-0472">Membrane</keyword>
<dbReference type="SMART" id="SM00409">
    <property type="entry name" value="IG"/>
    <property type="match status" value="1"/>
</dbReference>
<feature type="transmembrane region" description="Helical" evidence="2">
    <location>
        <begin position="309"/>
        <end position="328"/>
    </location>
</feature>
<dbReference type="OrthoDB" id="6413693at2759"/>
<evidence type="ECO:0000313" key="5">
    <source>
        <dbReference type="EMBL" id="PIK58425.1"/>
    </source>
</evidence>
<evidence type="ECO:0000256" key="3">
    <source>
        <dbReference type="SAM" id="SignalP"/>
    </source>
</evidence>
<keyword evidence="2" id="KW-1133">Transmembrane helix</keyword>
<dbReference type="EMBL" id="MRZV01000113">
    <property type="protein sequence ID" value="PIK58425.1"/>
    <property type="molecule type" value="Genomic_DNA"/>
</dbReference>
<feature type="compositionally biased region" description="Polar residues" evidence="1">
    <location>
        <begin position="431"/>
        <end position="440"/>
    </location>
</feature>
<dbReference type="InterPro" id="IPR013783">
    <property type="entry name" value="Ig-like_fold"/>
</dbReference>
<keyword evidence="3" id="KW-0732">Signal</keyword>
<comment type="caution">
    <text evidence="5">The sequence shown here is derived from an EMBL/GenBank/DDBJ whole genome shotgun (WGS) entry which is preliminary data.</text>
</comment>
<dbReference type="SUPFAM" id="SSF48726">
    <property type="entry name" value="Immunoglobulin"/>
    <property type="match status" value="1"/>
</dbReference>